<dbReference type="InterPro" id="IPR003594">
    <property type="entry name" value="HATPase_dom"/>
</dbReference>
<dbReference type="EMBL" id="JAXIVS010000002">
    <property type="protein sequence ID" value="MDY7226111.1"/>
    <property type="molecule type" value="Genomic_DNA"/>
</dbReference>
<dbReference type="CDD" id="cd00156">
    <property type="entry name" value="REC"/>
    <property type="match status" value="1"/>
</dbReference>
<evidence type="ECO:0000256" key="1">
    <source>
        <dbReference type="ARBA" id="ARBA00000085"/>
    </source>
</evidence>
<dbReference type="GO" id="GO:0016301">
    <property type="term" value="F:kinase activity"/>
    <property type="evidence" value="ECO:0007669"/>
    <property type="project" value="UniProtKB-KW"/>
</dbReference>
<evidence type="ECO:0000313" key="9">
    <source>
        <dbReference type="Proteomes" id="UP001291309"/>
    </source>
</evidence>
<dbReference type="CDD" id="cd00082">
    <property type="entry name" value="HisKA"/>
    <property type="match status" value="1"/>
</dbReference>
<dbReference type="PANTHER" id="PTHR43547:SF2">
    <property type="entry name" value="HYBRID SIGNAL TRANSDUCTION HISTIDINE KINASE C"/>
    <property type="match status" value="1"/>
</dbReference>
<gene>
    <name evidence="8" type="ORF">SYV04_06935</name>
</gene>
<dbReference type="Proteomes" id="UP001291309">
    <property type="component" value="Unassembled WGS sequence"/>
</dbReference>
<evidence type="ECO:0000256" key="3">
    <source>
        <dbReference type="ARBA" id="ARBA00022553"/>
    </source>
</evidence>
<accession>A0ABU5GYJ1</accession>
<dbReference type="Pfam" id="PF00072">
    <property type="entry name" value="Response_reg"/>
    <property type="match status" value="1"/>
</dbReference>
<name>A0ABU5GYJ1_9BACT</name>
<dbReference type="Gene3D" id="3.30.450.20">
    <property type="entry name" value="PAS domain"/>
    <property type="match status" value="1"/>
</dbReference>
<dbReference type="InterPro" id="IPR004358">
    <property type="entry name" value="Sig_transdc_His_kin-like_C"/>
</dbReference>
<evidence type="ECO:0000259" key="5">
    <source>
        <dbReference type="PROSITE" id="PS50109"/>
    </source>
</evidence>
<keyword evidence="8" id="KW-0808">Transferase</keyword>
<evidence type="ECO:0000259" key="6">
    <source>
        <dbReference type="PROSITE" id="PS50110"/>
    </source>
</evidence>
<dbReference type="CDD" id="cd00075">
    <property type="entry name" value="HATPase"/>
    <property type="match status" value="1"/>
</dbReference>
<dbReference type="EC" id="2.7.13.3" evidence="2"/>
<proteinExistence type="predicted"/>
<dbReference type="Gene3D" id="3.30.565.10">
    <property type="entry name" value="Histidine kinase-like ATPase, C-terminal domain"/>
    <property type="match status" value="1"/>
</dbReference>
<dbReference type="InterPro" id="IPR005467">
    <property type="entry name" value="His_kinase_dom"/>
</dbReference>
<dbReference type="InterPro" id="IPR000014">
    <property type="entry name" value="PAS"/>
</dbReference>
<dbReference type="PRINTS" id="PR00344">
    <property type="entry name" value="BCTRLSENSOR"/>
</dbReference>
<feature type="domain" description="Response regulatory" evidence="6">
    <location>
        <begin position="7"/>
        <end position="126"/>
    </location>
</feature>
<keyword evidence="3 4" id="KW-0597">Phosphoprotein</keyword>
<dbReference type="InterPro" id="IPR035965">
    <property type="entry name" value="PAS-like_dom_sf"/>
</dbReference>
<protein>
    <recommendedName>
        <fullName evidence="2">histidine kinase</fullName>
        <ecNumber evidence="2">2.7.13.3</ecNumber>
    </recommendedName>
</protein>
<evidence type="ECO:0000256" key="2">
    <source>
        <dbReference type="ARBA" id="ARBA00012438"/>
    </source>
</evidence>
<dbReference type="NCBIfam" id="TIGR00229">
    <property type="entry name" value="sensory_box"/>
    <property type="match status" value="1"/>
</dbReference>
<evidence type="ECO:0000313" key="8">
    <source>
        <dbReference type="EMBL" id="MDY7226111.1"/>
    </source>
</evidence>
<dbReference type="PROSITE" id="PS50110">
    <property type="entry name" value="RESPONSE_REGULATORY"/>
    <property type="match status" value="1"/>
</dbReference>
<dbReference type="InterPro" id="IPR001789">
    <property type="entry name" value="Sig_transdc_resp-reg_receiver"/>
</dbReference>
<dbReference type="InterPro" id="IPR011006">
    <property type="entry name" value="CheY-like_superfamily"/>
</dbReference>
<feature type="domain" description="Histidine kinase" evidence="5">
    <location>
        <begin position="287"/>
        <end position="501"/>
    </location>
</feature>
<dbReference type="InterPro" id="IPR036890">
    <property type="entry name" value="HATPase_C_sf"/>
</dbReference>
<keyword evidence="9" id="KW-1185">Reference proteome</keyword>
<dbReference type="SMART" id="SM00388">
    <property type="entry name" value="HisKA"/>
    <property type="match status" value="1"/>
</dbReference>
<dbReference type="SUPFAM" id="SSF52172">
    <property type="entry name" value="CheY-like"/>
    <property type="match status" value="1"/>
</dbReference>
<dbReference type="RefSeq" id="WP_321544832.1">
    <property type="nucleotide sequence ID" value="NZ_JAXIVS010000002.1"/>
</dbReference>
<dbReference type="SUPFAM" id="SSF47384">
    <property type="entry name" value="Homodimeric domain of signal transducing histidine kinase"/>
    <property type="match status" value="1"/>
</dbReference>
<dbReference type="CDD" id="cd00130">
    <property type="entry name" value="PAS"/>
    <property type="match status" value="1"/>
</dbReference>
<sequence>MTRPSLTLLVVEDSPEDRHTYRAFLREDRENDYTFLEEEDAERALEVCRTREVDLVLLDYHLPGMNGLKFLQRLHEGHGRTPPPVVMLTGRGSEQIATQALKSGAADYLVKSDVTPESLFRAVRNTLERERMRRELQAREAENRRLMAEQQQLAAVVANSSSFIGFATPEGTVRYINPAGRRMVGLSETEDVSHLKVTDLLPTEDLAWRDAHIIPDLWRQGRWMGEFRLRHVRTGDLIPVQHDVFLVTGAGTVPTVVASVSQDISEQKRQEKESRQRSDLEQYLAGIVGHDLRNPISAIHLSATLVLRRPDADGRLRESMNRILGAANRAHRLIDTTLDFTQARLGGGLRVVRKPLDLHELTRQVLSEVQLAFPERRLELAQEADGLGEWDSDRVAQVLGNLVTNAMKYSPPDTLVTVRTRGEGQSFILEVHNVGEPISPELLPRLFQPMKRGVEEGSPERSLGLGLFIVDHIVRAHGGTIEVRSDPERGTTFTVRLPRSPLL</sequence>
<dbReference type="Gene3D" id="3.40.50.2300">
    <property type="match status" value="1"/>
</dbReference>
<comment type="catalytic activity">
    <reaction evidence="1">
        <text>ATP + protein L-histidine = ADP + protein N-phospho-L-histidine.</text>
        <dbReference type="EC" id="2.7.13.3"/>
    </reaction>
</comment>
<keyword evidence="8" id="KW-0418">Kinase</keyword>
<dbReference type="PROSITE" id="PS50112">
    <property type="entry name" value="PAS"/>
    <property type="match status" value="1"/>
</dbReference>
<organism evidence="8 9">
    <name type="scientific">Hyalangium rubrum</name>
    <dbReference type="NCBI Taxonomy" id="3103134"/>
    <lineage>
        <taxon>Bacteria</taxon>
        <taxon>Pseudomonadati</taxon>
        <taxon>Myxococcota</taxon>
        <taxon>Myxococcia</taxon>
        <taxon>Myxococcales</taxon>
        <taxon>Cystobacterineae</taxon>
        <taxon>Archangiaceae</taxon>
        <taxon>Hyalangium</taxon>
    </lineage>
</organism>
<comment type="caution">
    <text evidence="8">The sequence shown here is derived from an EMBL/GenBank/DDBJ whole genome shotgun (WGS) entry which is preliminary data.</text>
</comment>
<reference evidence="8 9" key="1">
    <citation type="submission" date="2023-12" db="EMBL/GenBank/DDBJ databases">
        <title>the genome sequence of Hyalangium sp. s54d21.</title>
        <authorList>
            <person name="Zhang X."/>
        </authorList>
    </citation>
    <scope>NUCLEOTIDE SEQUENCE [LARGE SCALE GENOMIC DNA]</scope>
    <source>
        <strain evidence="9">s54d21</strain>
    </source>
</reference>
<dbReference type="InterPro" id="IPR036097">
    <property type="entry name" value="HisK_dim/P_sf"/>
</dbReference>
<dbReference type="Pfam" id="PF00512">
    <property type="entry name" value="HisKA"/>
    <property type="match status" value="1"/>
</dbReference>
<dbReference type="SUPFAM" id="SSF55785">
    <property type="entry name" value="PYP-like sensor domain (PAS domain)"/>
    <property type="match status" value="1"/>
</dbReference>
<dbReference type="Pfam" id="PF02518">
    <property type="entry name" value="HATPase_c"/>
    <property type="match status" value="1"/>
</dbReference>
<dbReference type="Gene3D" id="1.10.287.130">
    <property type="match status" value="1"/>
</dbReference>
<feature type="modified residue" description="4-aspartylphosphate" evidence="4">
    <location>
        <position position="59"/>
    </location>
</feature>
<evidence type="ECO:0000259" key="7">
    <source>
        <dbReference type="PROSITE" id="PS50112"/>
    </source>
</evidence>
<dbReference type="InterPro" id="IPR003661">
    <property type="entry name" value="HisK_dim/P_dom"/>
</dbReference>
<dbReference type="SUPFAM" id="SSF55874">
    <property type="entry name" value="ATPase domain of HSP90 chaperone/DNA topoisomerase II/histidine kinase"/>
    <property type="match status" value="1"/>
</dbReference>
<dbReference type="SMART" id="SM00448">
    <property type="entry name" value="REC"/>
    <property type="match status" value="1"/>
</dbReference>
<dbReference type="PROSITE" id="PS50109">
    <property type="entry name" value="HIS_KIN"/>
    <property type="match status" value="1"/>
</dbReference>
<dbReference type="SMART" id="SM00091">
    <property type="entry name" value="PAS"/>
    <property type="match status" value="1"/>
</dbReference>
<feature type="domain" description="PAS" evidence="7">
    <location>
        <begin position="149"/>
        <end position="205"/>
    </location>
</feature>
<evidence type="ECO:0000256" key="4">
    <source>
        <dbReference type="PROSITE-ProRule" id="PRU00169"/>
    </source>
</evidence>
<dbReference type="PANTHER" id="PTHR43547">
    <property type="entry name" value="TWO-COMPONENT HISTIDINE KINASE"/>
    <property type="match status" value="1"/>
</dbReference>
<dbReference type="SMART" id="SM00387">
    <property type="entry name" value="HATPase_c"/>
    <property type="match status" value="1"/>
</dbReference>